<dbReference type="AlphaFoldDB" id="A0A3Q1G9Y7"/>
<keyword evidence="10" id="KW-0539">Nucleus</keyword>
<evidence type="ECO:0000256" key="9">
    <source>
        <dbReference type="ARBA" id="ARBA00023204"/>
    </source>
</evidence>
<sequence length="77" mass="8389">MSKRRSSSANEHPSKRSRPEQEEEGEDDENVCTSEVVSDAGIVESITLKNFMCHSLLGPFAFGSNVNFVVGNNGSNQ</sequence>
<evidence type="ECO:0000256" key="1">
    <source>
        <dbReference type="ARBA" id="ARBA00004123"/>
    </source>
</evidence>
<dbReference type="PANTHER" id="PTHR19306:SF7">
    <property type="entry name" value="SI:DKEY-119F1.1"/>
    <property type="match status" value="1"/>
</dbReference>
<dbReference type="GO" id="GO:0000724">
    <property type="term" value="P:double-strand break repair via homologous recombination"/>
    <property type="evidence" value="ECO:0007669"/>
    <property type="project" value="TreeGrafter"/>
</dbReference>
<keyword evidence="6" id="KW-0067">ATP-binding</keyword>
<keyword evidence="5" id="KW-0227">DNA damage</keyword>
<keyword evidence="13" id="KW-1185">Reference proteome</keyword>
<organism evidence="12 13">
    <name type="scientific">Acanthochromis polyacanthus</name>
    <name type="common">spiny chromis</name>
    <dbReference type="NCBI Taxonomy" id="80966"/>
    <lineage>
        <taxon>Eukaryota</taxon>
        <taxon>Metazoa</taxon>
        <taxon>Chordata</taxon>
        <taxon>Craniata</taxon>
        <taxon>Vertebrata</taxon>
        <taxon>Euteleostomi</taxon>
        <taxon>Actinopterygii</taxon>
        <taxon>Neopterygii</taxon>
        <taxon>Teleostei</taxon>
        <taxon>Neoteleostei</taxon>
        <taxon>Acanthomorphata</taxon>
        <taxon>Ovalentaria</taxon>
        <taxon>Pomacentridae</taxon>
        <taxon>Acanthochromis</taxon>
    </lineage>
</organism>
<evidence type="ECO:0000256" key="6">
    <source>
        <dbReference type="ARBA" id="ARBA00022840"/>
    </source>
</evidence>
<evidence type="ECO:0000256" key="4">
    <source>
        <dbReference type="ARBA" id="ARBA00022741"/>
    </source>
</evidence>
<evidence type="ECO:0000256" key="11">
    <source>
        <dbReference type="SAM" id="MobiDB-lite"/>
    </source>
</evidence>
<evidence type="ECO:0000256" key="5">
    <source>
        <dbReference type="ARBA" id="ARBA00022763"/>
    </source>
</evidence>
<feature type="region of interest" description="Disordered" evidence="11">
    <location>
        <begin position="1"/>
        <end position="33"/>
    </location>
</feature>
<name>A0A3Q1G9Y7_9TELE</name>
<keyword evidence="9" id="KW-0234">DNA repair</keyword>
<reference evidence="12" key="1">
    <citation type="submission" date="2025-08" db="UniProtKB">
        <authorList>
            <consortium name="Ensembl"/>
        </authorList>
    </citation>
    <scope>IDENTIFICATION</scope>
</reference>
<dbReference type="GO" id="GO:0035861">
    <property type="term" value="C:site of double-strand break"/>
    <property type="evidence" value="ECO:0007669"/>
    <property type="project" value="TreeGrafter"/>
</dbReference>
<evidence type="ECO:0000256" key="2">
    <source>
        <dbReference type="ARBA" id="ARBA00004286"/>
    </source>
</evidence>
<dbReference type="GO" id="GO:0003684">
    <property type="term" value="F:damaged DNA binding"/>
    <property type="evidence" value="ECO:0007669"/>
    <property type="project" value="TreeGrafter"/>
</dbReference>
<evidence type="ECO:0000256" key="8">
    <source>
        <dbReference type="ARBA" id="ARBA00023172"/>
    </source>
</evidence>
<dbReference type="GO" id="GO:0030915">
    <property type="term" value="C:Smc5-Smc6 complex"/>
    <property type="evidence" value="ECO:0007669"/>
    <property type="project" value="TreeGrafter"/>
</dbReference>
<evidence type="ECO:0000256" key="3">
    <source>
        <dbReference type="ARBA" id="ARBA00022454"/>
    </source>
</evidence>
<evidence type="ECO:0000256" key="7">
    <source>
        <dbReference type="ARBA" id="ARBA00023054"/>
    </source>
</evidence>
<dbReference type="GO" id="GO:0003697">
    <property type="term" value="F:single-stranded DNA binding"/>
    <property type="evidence" value="ECO:0007669"/>
    <property type="project" value="TreeGrafter"/>
</dbReference>
<evidence type="ECO:0000313" key="13">
    <source>
        <dbReference type="Proteomes" id="UP000257200"/>
    </source>
</evidence>
<protein>
    <submittedName>
        <fullName evidence="12">Uncharacterized protein</fullName>
    </submittedName>
</protein>
<keyword evidence="4" id="KW-0547">Nucleotide-binding</keyword>
<dbReference type="Proteomes" id="UP000257200">
    <property type="component" value="Unplaced"/>
</dbReference>
<dbReference type="STRING" id="80966.ENSAPOP00000026858"/>
<dbReference type="GO" id="GO:0005524">
    <property type="term" value="F:ATP binding"/>
    <property type="evidence" value="ECO:0007669"/>
    <property type="project" value="UniProtKB-KW"/>
</dbReference>
<keyword evidence="8" id="KW-0233">DNA recombination</keyword>
<evidence type="ECO:0000313" key="12">
    <source>
        <dbReference type="Ensembl" id="ENSAPOP00000026858.1"/>
    </source>
</evidence>
<evidence type="ECO:0000256" key="10">
    <source>
        <dbReference type="ARBA" id="ARBA00023242"/>
    </source>
</evidence>
<feature type="compositionally biased region" description="Acidic residues" evidence="11">
    <location>
        <begin position="21"/>
        <end position="30"/>
    </location>
</feature>
<dbReference type="InParanoid" id="A0A3Q1G9Y7"/>
<accession>A0A3Q1G9Y7</accession>
<reference evidence="12" key="2">
    <citation type="submission" date="2025-09" db="UniProtKB">
        <authorList>
            <consortium name="Ensembl"/>
        </authorList>
    </citation>
    <scope>IDENTIFICATION</scope>
</reference>
<dbReference type="PANTHER" id="PTHR19306">
    <property type="entry name" value="STRUCTURAL MAINTENANCE OF CHROMOSOMES 5,6 SMC5, SMC6"/>
    <property type="match status" value="1"/>
</dbReference>
<dbReference type="GeneTree" id="ENSGT00980000199620"/>
<keyword evidence="7" id="KW-0175">Coiled coil</keyword>
<proteinExistence type="predicted"/>
<keyword evidence="3" id="KW-0158">Chromosome</keyword>
<comment type="subcellular location">
    <subcellularLocation>
        <location evidence="2">Chromosome</location>
    </subcellularLocation>
    <subcellularLocation>
        <location evidence="1">Nucleus</location>
    </subcellularLocation>
</comment>
<dbReference type="Ensembl" id="ENSAPOT00000002669.1">
    <property type="protein sequence ID" value="ENSAPOP00000026858.1"/>
    <property type="gene ID" value="ENSAPOG00000010970.1"/>
</dbReference>
<dbReference type="GO" id="GO:0005634">
    <property type="term" value="C:nucleus"/>
    <property type="evidence" value="ECO:0007669"/>
    <property type="project" value="UniProtKB-SubCell"/>
</dbReference>